<gene>
    <name evidence="2" type="ORF">CSOJ01_10763</name>
</gene>
<accession>A0A8H6IZJ4</accession>
<dbReference type="EMBL" id="WIGN01000232">
    <property type="protein sequence ID" value="KAF6803632.1"/>
    <property type="molecule type" value="Genomic_DNA"/>
</dbReference>
<reference evidence="2 3" key="1">
    <citation type="journal article" date="2020" name="Phytopathology">
        <title>Genome Sequence Resources of Colletotrichum truncatum, C. plurivorum, C. musicola, and C. sojae: Four Species Pathogenic to Soybean (Glycine max).</title>
        <authorList>
            <person name="Rogerio F."/>
            <person name="Boufleur T.R."/>
            <person name="Ciampi-Guillardi M."/>
            <person name="Sukno S.A."/>
            <person name="Thon M.R."/>
            <person name="Massola Junior N.S."/>
            <person name="Baroncelli R."/>
        </authorList>
    </citation>
    <scope>NUCLEOTIDE SEQUENCE [LARGE SCALE GENOMIC DNA]</scope>
    <source>
        <strain evidence="2 3">LFN0009</strain>
    </source>
</reference>
<name>A0A8H6IZJ4_9PEZI</name>
<feature type="compositionally biased region" description="Basic and acidic residues" evidence="1">
    <location>
        <begin position="69"/>
        <end position="83"/>
    </location>
</feature>
<protein>
    <submittedName>
        <fullName evidence="2">Uncharacterized protein</fullName>
    </submittedName>
</protein>
<dbReference type="Proteomes" id="UP000652219">
    <property type="component" value="Unassembled WGS sequence"/>
</dbReference>
<evidence type="ECO:0000256" key="1">
    <source>
        <dbReference type="SAM" id="MobiDB-lite"/>
    </source>
</evidence>
<comment type="caution">
    <text evidence="2">The sequence shown here is derived from an EMBL/GenBank/DDBJ whole genome shotgun (WGS) entry which is preliminary data.</text>
</comment>
<sequence>MACLRDALQDVLATRANYFPAPIPLDDNAQSNGLHQRISRAHAAPPARSFPFPQRLPQIPNDEPAPSARRLEQGDAARQRKPDSSNFVHRVSAHFPPPHAL</sequence>
<organism evidence="2 3">
    <name type="scientific">Colletotrichum sojae</name>
    <dbReference type="NCBI Taxonomy" id="2175907"/>
    <lineage>
        <taxon>Eukaryota</taxon>
        <taxon>Fungi</taxon>
        <taxon>Dikarya</taxon>
        <taxon>Ascomycota</taxon>
        <taxon>Pezizomycotina</taxon>
        <taxon>Sordariomycetes</taxon>
        <taxon>Hypocreomycetidae</taxon>
        <taxon>Glomerellales</taxon>
        <taxon>Glomerellaceae</taxon>
        <taxon>Colletotrichum</taxon>
        <taxon>Colletotrichum orchidearum species complex</taxon>
    </lineage>
</organism>
<dbReference type="AlphaFoldDB" id="A0A8H6IZJ4"/>
<evidence type="ECO:0000313" key="2">
    <source>
        <dbReference type="EMBL" id="KAF6803632.1"/>
    </source>
</evidence>
<proteinExistence type="predicted"/>
<evidence type="ECO:0000313" key="3">
    <source>
        <dbReference type="Proteomes" id="UP000652219"/>
    </source>
</evidence>
<feature type="region of interest" description="Disordered" evidence="1">
    <location>
        <begin position="21"/>
        <end position="101"/>
    </location>
</feature>
<keyword evidence="3" id="KW-1185">Reference proteome</keyword>